<dbReference type="EMBL" id="PPTU01000048">
    <property type="protein sequence ID" value="RDB65948.1"/>
    <property type="molecule type" value="Genomic_DNA"/>
</dbReference>
<dbReference type="Proteomes" id="UP000253915">
    <property type="component" value="Unassembled WGS sequence"/>
</dbReference>
<dbReference type="OMA" id="RCELMWG"/>
<dbReference type="EMBL" id="PPTY01000091">
    <property type="protein sequence ID" value="RDB79642.1"/>
    <property type="molecule type" value="Genomic_DNA"/>
</dbReference>
<evidence type="ECO:0000256" key="1">
    <source>
        <dbReference type="ARBA" id="ARBA00002190"/>
    </source>
</evidence>
<evidence type="ECO:0000313" key="10">
    <source>
        <dbReference type="Proteomes" id="UP000253857"/>
    </source>
</evidence>
<accession>A0A369M698</accession>
<evidence type="ECO:0000313" key="11">
    <source>
        <dbReference type="Proteomes" id="UP000253915"/>
    </source>
</evidence>
<evidence type="ECO:0000256" key="4">
    <source>
        <dbReference type="ARBA" id="ARBA00023125"/>
    </source>
</evidence>
<organism evidence="7 12">
    <name type="scientific">Eggerthella lenta</name>
    <name type="common">Eubacterium lentum</name>
    <dbReference type="NCBI Taxonomy" id="84112"/>
    <lineage>
        <taxon>Bacteria</taxon>
        <taxon>Bacillati</taxon>
        <taxon>Actinomycetota</taxon>
        <taxon>Coriobacteriia</taxon>
        <taxon>Eggerthellales</taxon>
        <taxon>Eggerthellaceae</taxon>
        <taxon>Eggerthella</taxon>
    </lineage>
</organism>
<dbReference type="GeneID" id="69510085"/>
<reference evidence="10 11" key="1">
    <citation type="journal article" date="2018" name="Elife">
        <title>Discovery and characterization of a prevalent human gut bacterial enzyme sufficient for the inactivation of a family of plant toxins.</title>
        <authorList>
            <person name="Koppel N."/>
            <person name="Bisanz J.E."/>
            <person name="Pandelia M.E."/>
            <person name="Turnbaugh P.J."/>
            <person name="Balskus E.P."/>
        </authorList>
    </citation>
    <scope>NUCLEOTIDE SEQUENCE [LARGE SCALE GENOMIC DNA]</scope>
    <source>
        <strain evidence="9 11">16A</strain>
        <strain evidence="8 10">FAA1-1-60AUCSF</strain>
        <strain evidence="7 12">W1 BHI 6</strain>
    </source>
</reference>
<comment type="function">
    <text evidence="1">Required for the transposition of the insertion element.</text>
</comment>
<protein>
    <submittedName>
        <fullName evidence="7">IS256 family transposase ISEle1</fullName>
    </submittedName>
    <submittedName>
        <fullName evidence="6">IS256-like element ISEle1 family transposase</fullName>
    </submittedName>
</protein>
<keyword evidence="3" id="KW-0815">Transposition</keyword>
<dbReference type="InterPro" id="IPR001207">
    <property type="entry name" value="Transposase_mutator"/>
</dbReference>
<evidence type="ECO:0000313" key="6">
    <source>
        <dbReference type="EMBL" id="MVN34447.1"/>
    </source>
</evidence>
<comment type="similarity">
    <text evidence="2">Belongs to the transposase mutator family.</text>
</comment>
<dbReference type="EMBL" id="WPOM01000070">
    <property type="protein sequence ID" value="MVN34447.1"/>
    <property type="molecule type" value="Genomic_DNA"/>
</dbReference>
<sequence length="372" mass="42257">MKKILCPACGGDTKRNGKTSSGATRWRCKACGASTTQRYDNEPKLLELFLRWLLSKKTQGEFGMPGRTFRHLTNKFWDLWPVAPVCDEVHHVVEVDGLWLGRDVVIMIACTEKHVIGWHLARSENAQAWAALMARIAPPDVVITDGGKGFEKARRAVWPNTRVQRCVFHAFCQVKRQTTTRPRLQAGVELYGIAKKLMRIGSLNEAAEWLAGFSNWCTAWEGFLKEKEVVDGRIRYKHERLRTARGGLLKLCRAGTLFTYLDEGLLEGGPVPATTNRIEGGVNAQIRHMLREHRGLRLTRRVKAAFWWCYMDLEARASPKEILKEMPTDVLIAEFYRAAAEASEKDEAVGRWGTAVQWNDLHASGPYRMDYD</sequence>
<dbReference type="GO" id="GO:0003677">
    <property type="term" value="F:DNA binding"/>
    <property type="evidence" value="ECO:0007669"/>
    <property type="project" value="UniProtKB-KW"/>
</dbReference>
<evidence type="ECO:0000256" key="2">
    <source>
        <dbReference type="ARBA" id="ARBA00010961"/>
    </source>
</evidence>
<comment type="caution">
    <text evidence="7">The sequence shown here is derived from an EMBL/GenBank/DDBJ whole genome shotgun (WGS) entry which is preliminary data.</text>
</comment>
<dbReference type="RefSeq" id="WP_009307321.1">
    <property type="nucleotide sequence ID" value="NZ_AP031442.1"/>
</dbReference>
<evidence type="ECO:0000256" key="3">
    <source>
        <dbReference type="ARBA" id="ARBA00022578"/>
    </source>
</evidence>
<dbReference type="Proteomes" id="UP000253857">
    <property type="component" value="Unassembled WGS sequence"/>
</dbReference>
<dbReference type="EMBL" id="PPUQ01000060">
    <property type="protein sequence ID" value="RDC32701.1"/>
    <property type="molecule type" value="Genomic_DNA"/>
</dbReference>
<gene>
    <name evidence="9" type="ORF">C1853_16340</name>
    <name evidence="8" type="ORF">C1871_15935</name>
    <name evidence="7" type="ORF">C1875_14260</name>
    <name evidence="6" type="ORF">GO726_14965</name>
</gene>
<dbReference type="GO" id="GO:0006313">
    <property type="term" value="P:DNA transposition"/>
    <property type="evidence" value="ECO:0007669"/>
    <property type="project" value="InterPro"/>
</dbReference>
<name>A0A369M698_EGGLN</name>
<dbReference type="Pfam" id="PF00872">
    <property type="entry name" value="Transposase_mut"/>
    <property type="match status" value="1"/>
</dbReference>
<evidence type="ECO:0000313" key="13">
    <source>
        <dbReference type="Proteomes" id="UP000436429"/>
    </source>
</evidence>
<dbReference type="GO" id="GO:0004803">
    <property type="term" value="F:transposase activity"/>
    <property type="evidence" value="ECO:0007669"/>
    <property type="project" value="InterPro"/>
</dbReference>
<dbReference type="NCBIfam" id="NF033544">
    <property type="entry name" value="transpos_IS1249"/>
    <property type="match status" value="1"/>
</dbReference>
<keyword evidence="5" id="KW-0233">DNA recombination</keyword>
<evidence type="ECO:0000313" key="12">
    <source>
        <dbReference type="Proteomes" id="UP000253970"/>
    </source>
</evidence>
<evidence type="ECO:0000256" key="5">
    <source>
        <dbReference type="ARBA" id="ARBA00023172"/>
    </source>
</evidence>
<keyword evidence="4" id="KW-0238">DNA-binding</keyword>
<dbReference type="PROSITE" id="PS01007">
    <property type="entry name" value="TRANSPOSASE_MUTATOR"/>
    <property type="match status" value="1"/>
</dbReference>
<dbReference type="AlphaFoldDB" id="A0A369M698"/>
<dbReference type="Proteomes" id="UP000253970">
    <property type="component" value="Unassembled WGS sequence"/>
</dbReference>
<evidence type="ECO:0000313" key="8">
    <source>
        <dbReference type="EMBL" id="RDB79642.1"/>
    </source>
</evidence>
<dbReference type="Proteomes" id="UP000436429">
    <property type="component" value="Unassembled WGS sequence"/>
</dbReference>
<evidence type="ECO:0000313" key="7">
    <source>
        <dbReference type="EMBL" id="RDB65948.1"/>
    </source>
</evidence>
<evidence type="ECO:0000313" key="9">
    <source>
        <dbReference type="EMBL" id="RDC32701.1"/>
    </source>
</evidence>
<dbReference type="InterPro" id="IPR048004">
    <property type="entry name" value="IS1249_transpos"/>
</dbReference>
<proteinExistence type="inferred from homology"/>
<reference evidence="6 13" key="2">
    <citation type="submission" date="2019-11" db="EMBL/GenBank/DDBJ databases">
        <title>Whole genome shotgun sequencing (WGS) data from Adlercreutzia equolifaciens ResAG-91, Eggerthella lenta MRI-F36, MRI-F37, MRI-F40, ResAG-49, ResAG-88, ResAG-121, ResAG-145, and Gordonibacter sp. ResAG-5, ResAG-26, ResAG-43, ResAG-50, ResAG-59.</title>
        <authorList>
            <person name="Stoll D.A."/>
            <person name="Danylec N."/>
            <person name="Franz C.M.A.P."/>
            <person name="Huch M."/>
        </authorList>
    </citation>
    <scope>NUCLEOTIDE SEQUENCE [LARGE SCALE GENOMIC DNA]</scope>
    <source>
        <strain evidence="6 13">ResAG-88</strain>
    </source>
</reference>